<keyword evidence="3" id="KW-1185">Reference proteome</keyword>
<dbReference type="PANTHER" id="PTHR43805:SF1">
    <property type="entry name" value="GP-PDE DOMAIN-CONTAINING PROTEIN"/>
    <property type="match status" value="1"/>
</dbReference>
<dbReference type="GeneID" id="77724970"/>
<evidence type="ECO:0000259" key="1">
    <source>
        <dbReference type="PROSITE" id="PS51704"/>
    </source>
</evidence>
<dbReference type="Proteomes" id="UP001164286">
    <property type="component" value="Unassembled WGS sequence"/>
</dbReference>
<gene>
    <name evidence="2" type="ORF">MKK02DRAFT_17291</name>
</gene>
<dbReference type="CDD" id="cd08570">
    <property type="entry name" value="GDPD_YPL206cp_fungi"/>
    <property type="match status" value="1"/>
</dbReference>
<proteinExistence type="predicted"/>
<reference evidence="2" key="1">
    <citation type="journal article" date="2022" name="G3 (Bethesda)">
        <title>High quality genome of the basidiomycete yeast Dioszegia hungarica PDD-24b-2 isolated from cloud water.</title>
        <authorList>
            <person name="Jarrige D."/>
            <person name="Haridas S."/>
            <person name="Bleykasten-Grosshans C."/>
            <person name="Joly M."/>
            <person name="Nadalig T."/>
            <person name="Sancelme M."/>
            <person name="Vuilleumier S."/>
            <person name="Grigoriev I.V."/>
            <person name="Amato P."/>
            <person name="Bringel F."/>
        </authorList>
    </citation>
    <scope>NUCLEOTIDE SEQUENCE</scope>
    <source>
        <strain evidence="2">PDD-24b-2</strain>
    </source>
</reference>
<dbReference type="RefSeq" id="XP_052943905.1">
    <property type="nucleotide sequence ID" value="XM_053085769.1"/>
</dbReference>
<dbReference type="InterPro" id="IPR017946">
    <property type="entry name" value="PLC-like_Pdiesterase_TIM-brl"/>
</dbReference>
<evidence type="ECO:0000313" key="3">
    <source>
        <dbReference type="Proteomes" id="UP001164286"/>
    </source>
</evidence>
<dbReference type="PANTHER" id="PTHR43805">
    <property type="entry name" value="GLYCEROPHOSPHORYL DIESTER PHOSPHODIESTERASE"/>
    <property type="match status" value="1"/>
</dbReference>
<dbReference type="InterPro" id="IPR030395">
    <property type="entry name" value="GP_PDE_dom"/>
</dbReference>
<accession>A0AA38H546</accession>
<organism evidence="2 3">
    <name type="scientific">Dioszegia hungarica</name>
    <dbReference type="NCBI Taxonomy" id="4972"/>
    <lineage>
        <taxon>Eukaryota</taxon>
        <taxon>Fungi</taxon>
        <taxon>Dikarya</taxon>
        <taxon>Basidiomycota</taxon>
        <taxon>Agaricomycotina</taxon>
        <taxon>Tremellomycetes</taxon>
        <taxon>Tremellales</taxon>
        <taxon>Bulleribasidiaceae</taxon>
        <taxon>Dioszegia</taxon>
    </lineage>
</organism>
<sequence>MSESASALPASASSLLPGAFRIPKEIECWGHRGASAHLPENTLASFRAAILEGADGIESDVHATSDGVVLMFHDPTLDRTTTGTGTIKTQPWEGVIEHARTKKEPVQPIPLFAELVALLMEPANLHVVLNLDCKMQNDPERLFPEMARIVATYPDWETTLAPRLILGLWHPLFIRSALRHLPLLTRYHIGFSLSIARTFFWDACSGFSIAFPVLMSSAGQTFLQECREAGKEICVWTVNDPGEMRIAMGWGVQAILTDRVGVLTGLKKEIVAHPELLPLSGIKGSLFGWSSWRYYSLAHTWMQRTQLDVLRTMCYQPGPLKLPDLADEVRERPALKT</sequence>
<protein>
    <submittedName>
        <fullName evidence="2">Glycerophosphodiester phosphodiesterase</fullName>
    </submittedName>
</protein>
<dbReference type="GO" id="GO:0006629">
    <property type="term" value="P:lipid metabolic process"/>
    <property type="evidence" value="ECO:0007669"/>
    <property type="project" value="InterPro"/>
</dbReference>
<dbReference type="AlphaFoldDB" id="A0AA38H546"/>
<dbReference type="GO" id="GO:0008081">
    <property type="term" value="F:phosphoric diester hydrolase activity"/>
    <property type="evidence" value="ECO:0007669"/>
    <property type="project" value="InterPro"/>
</dbReference>
<dbReference type="Pfam" id="PF03009">
    <property type="entry name" value="GDPD"/>
    <property type="match status" value="1"/>
</dbReference>
<feature type="domain" description="GP-PDE" evidence="1">
    <location>
        <begin position="26"/>
        <end position="267"/>
    </location>
</feature>
<dbReference type="PROSITE" id="PS51704">
    <property type="entry name" value="GP_PDE"/>
    <property type="match status" value="1"/>
</dbReference>
<comment type="caution">
    <text evidence="2">The sequence shown here is derived from an EMBL/GenBank/DDBJ whole genome shotgun (WGS) entry which is preliminary data.</text>
</comment>
<dbReference type="SUPFAM" id="SSF51695">
    <property type="entry name" value="PLC-like phosphodiesterases"/>
    <property type="match status" value="1"/>
</dbReference>
<dbReference type="EMBL" id="JAKWFO010000008">
    <property type="protein sequence ID" value="KAI9634128.1"/>
    <property type="molecule type" value="Genomic_DNA"/>
</dbReference>
<name>A0AA38H546_9TREE</name>
<evidence type="ECO:0000313" key="2">
    <source>
        <dbReference type="EMBL" id="KAI9634128.1"/>
    </source>
</evidence>
<dbReference type="Gene3D" id="3.20.20.190">
    <property type="entry name" value="Phosphatidylinositol (PI) phosphodiesterase"/>
    <property type="match status" value="1"/>
</dbReference>